<dbReference type="GO" id="GO:0140359">
    <property type="term" value="F:ABC-type transporter activity"/>
    <property type="evidence" value="ECO:0007669"/>
    <property type="project" value="InterPro"/>
</dbReference>
<dbReference type="Proteomes" id="UP000365824">
    <property type="component" value="Unassembled WGS sequence"/>
</dbReference>
<dbReference type="InterPro" id="IPR017871">
    <property type="entry name" value="ABC_transporter-like_CS"/>
</dbReference>
<dbReference type="AlphaFoldDB" id="A0A9P4DWI9"/>
<evidence type="ECO:0000256" key="4">
    <source>
        <dbReference type="ARBA" id="ARBA00022741"/>
    </source>
</evidence>
<dbReference type="InterPro" id="IPR039421">
    <property type="entry name" value="Type_1_exporter"/>
</dbReference>
<evidence type="ECO:0000313" key="12">
    <source>
        <dbReference type="Proteomes" id="UP000365824"/>
    </source>
</evidence>
<feature type="transmembrane region" description="Helical" evidence="8">
    <location>
        <begin position="275"/>
        <end position="293"/>
    </location>
</feature>
<dbReference type="GO" id="GO:0016887">
    <property type="term" value="F:ATP hydrolysis activity"/>
    <property type="evidence" value="ECO:0007669"/>
    <property type="project" value="InterPro"/>
</dbReference>
<name>A0A9P4DWI9_BACOV</name>
<dbReference type="InterPro" id="IPR036640">
    <property type="entry name" value="ABC1_TM_sf"/>
</dbReference>
<feature type="transmembrane region" description="Helical" evidence="8">
    <location>
        <begin position="21"/>
        <end position="43"/>
    </location>
</feature>
<evidence type="ECO:0000256" key="5">
    <source>
        <dbReference type="ARBA" id="ARBA00022840"/>
    </source>
</evidence>
<dbReference type="InterPro" id="IPR003593">
    <property type="entry name" value="AAA+_ATPase"/>
</dbReference>
<dbReference type="Pfam" id="PF00005">
    <property type="entry name" value="ABC_tran"/>
    <property type="match status" value="1"/>
</dbReference>
<feature type="transmembrane region" description="Helical" evidence="8">
    <location>
        <begin position="63"/>
        <end position="90"/>
    </location>
</feature>
<evidence type="ECO:0000256" key="8">
    <source>
        <dbReference type="SAM" id="Phobius"/>
    </source>
</evidence>
<keyword evidence="4" id="KW-0547">Nucleotide-binding</keyword>
<dbReference type="RefSeq" id="WP_149951917.1">
    <property type="nucleotide sequence ID" value="NZ_CP103100.1"/>
</dbReference>
<evidence type="ECO:0000259" key="10">
    <source>
        <dbReference type="PROSITE" id="PS50929"/>
    </source>
</evidence>
<dbReference type="SMART" id="SM00382">
    <property type="entry name" value="AAA"/>
    <property type="match status" value="1"/>
</dbReference>
<dbReference type="InterPro" id="IPR027417">
    <property type="entry name" value="P-loop_NTPase"/>
</dbReference>
<dbReference type="GO" id="GO:0005524">
    <property type="term" value="F:ATP binding"/>
    <property type="evidence" value="ECO:0007669"/>
    <property type="project" value="UniProtKB-KW"/>
</dbReference>
<dbReference type="PANTHER" id="PTHR24221">
    <property type="entry name" value="ATP-BINDING CASSETTE SUB-FAMILY B"/>
    <property type="match status" value="1"/>
</dbReference>
<dbReference type="FunFam" id="3.40.50.300:FF:000287">
    <property type="entry name" value="Multidrug ABC transporter ATP-binding protein"/>
    <property type="match status" value="1"/>
</dbReference>
<evidence type="ECO:0000256" key="6">
    <source>
        <dbReference type="ARBA" id="ARBA00022989"/>
    </source>
</evidence>
<organism evidence="11 12">
    <name type="scientific">Bacteroides ovatus</name>
    <dbReference type="NCBI Taxonomy" id="28116"/>
    <lineage>
        <taxon>Bacteria</taxon>
        <taxon>Pseudomonadati</taxon>
        <taxon>Bacteroidota</taxon>
        <taxon>Bacteroidia</taxon>
        <taxon>Bacteroidales</taxon>
        <taxon>Bacteroidaceae</taxon>
        <taxon>Bacteroides</taxon>
    </lineage>
</organism>
<comment type="caution">
    <text evidence="11">The sequence shown here is derived from an EMBL/GenBank/DDBJ whole genome shotgun (WGS) entry which is preliminary data.</text>
</comment>
<evidence type="ECO:0000256" key="1">
    <source>
        <dbReference type="ARBA" id="ARBA00004651"/>
    </source>
</evidence>
<gene>
    <name evidence="11" type="ORF">F3F25_09745</name>
</gene>
<dbReference type="PANTHER" id="PTHR24221:SF397">
    <property type="entry name" value="ABC TRANSPORTER, ATP-BINDING TRANSMEMBRANE PROTEIN"/>
    <property type="match status" value="1"/>
</dbReference>
<feature type="domain" description="ABC transporter" evidence="9">
    <location>
        <begin position="339"/>
        <end position="574"/>
    </location>
</feature>
<dbReference type="GO" id="GO:0034040">
    <property type="term" value="F:ATPase-coupled lipid transmembrane transporter activity"/>
    <property type="evidence" value="ECO:0007669"/>
    <property type="project" value="TreeGrafter"/>
</dbReference>
<dbReference type="SUPFAM" id="SSF90123">
    <property type="entry name" value="ABC transporter transmembrane region"/>
    <property type="match status" value="1"/>
</dbReference>
<dbReference type="PROSITE" id="PS50893">
    <property type="entry name" value="ABC_TRANSPORTER_2"/>
    <property type="match status" value="1"/>
</dbReference>
<keyword evidence="2" id="KW-0813">Transport</keyword>
<keyword evidence="6 8" id="KW-1133">Transmembrane helix</keyword>
<evidence type="ECO:0000313" key="11">
    <source>
        <dbReference type="EMBL" id="KAA3929106.1"/>
    </source>
</evidence>
<evidence type="ECO:0000256" key="2">
    <source>
        <dbReference type="ARBA" id="ARBA00022448"/>
    </source>
</evidence>
<dbReference type="Gene3D" id="1.20.1560.10">
    <property type="entry name" value="ABC transporter type 1, transmembrane domain"/>
    <property type="match status" value="1"/>
</dbReference>
<accession>A0A9P4DWI9</accession>
<keyword evidence="7 8" id="KW-0472">Membrane</keyword>
<dbReference type="GO" id="GO:0005886">
    <property type="term" value="C:plasma membrane"/>
    <property type="evidence" value="ECO:0007669"/>
    <property type="project" value="UniProtKB-SubCell"/>
</dbReference>
<dbReference type="InterPro" id="IPR011527">
    <property type="entry name" value="ABC1_TM_dom"/>
</dbReference>
<dbReference type="SUPFAM" id="SSF52540">
    <property type="entry name" value="P-loop containing nucleoside triphosphate hydrolases"/>
    <property type="match status" value="1"/>
</dbReference>
<dbReference type="CDD" id="cd07346">
    <property type="entry name" value="ABC_6TM_exporters"/>
    <property type="match status" value="1"/>
</dbReference>
<keyword evidence="5 11" id="KW-0067">ATP-binding</keyword>
<evidence type="ECO:0000256" key="3">
    <source>
        <dbReference type="ARBA" id="ARBA00022692"/>
    </source>
</evidence>
<dbReference type="EMBL" id="VWLB01000013">
    <property type="protein sequence ID" value="KAA3929106.1"/>
    <property type="molecule type" value="Genomic_DNA"/>
</dbReference>
<feature type="domain" description="ABC transmembrane type-1" evidence="10">
    <location>
        <begin position="20"/>
        <end position="308"/>
    </location>
</feature>
<dbReference type="Gene3D" id="3.40.50.300">
    <property type="entry name" value="P-loop containing nucleotide triphosphate hydrolases"/>
    <property type="match status" value="1"/>
</dbReference>
<comment type="subcellular location">
    <subcellularLocation>
        <location evidence="1">Cell membrane</location>
        <topology evidence="1">Multi-pass membrane protein</topology>
    </subcellularLocation>
</comment>
<keyword evidence="3 8" id="KW-0812">Transmembrane</keyword>
<evidence type="ECO:0000259" key="9">
    <source>
        <dbReference type="PROSITE" id="PS50893"/>
    </source>
</evidence>
<dbReference type="InterPro" id="IPR003439">
    <property type="entry name" value="ABC_transporter-like_ATP-bd"/>
</dbReference>
<feature type="transmembrane region" description="Helical" evidence="8">
    <location>
        <begin position="249"/>
        <end position="269"/>
    </location>
</feature>
<feature type="transmembrane region" description="Helical" evidence="8">
    <location>
        <begin position="161"/>
        <end position="182"/>
    </location>
</feature>
<sequence length="590" mass="65888">MSTLKKLQNYMGKRKVLLPASMLLSALSALAGMLPYILIWLIVRELLEHGEITSSGNVVTYAWWAAGMAVASIVLYFAALMSSHLAAFRVESNLRKEAMRQIVRMPLGFLDINTSGRIRKIIDDNAGVTHSFLAHQLPDLAATFLVPLVAAILIFVFDWILGLACIVPVIIAMLVMGFMMNAEGRQFMKSYMTSLEEMNTEAVEYVRGIPVVKVFQQTIYSFKNFHRCIMNYNKMVFGYTRMWEKPMSLYTVIINGFVFFLAPLAILLIGYSGNYASVLLNFFLFVLITPVFSQSIMKSMYLNQALGQASEAIGRLENLVAYEHLTVVEHPQPVKEFSIQFEKVSFSYPGANQKAVDDVSFTIPQGNTVALVGASGGGKTTIARLVPRFWEATEGKVLIGGINVREIAPEELMKYISFVFQNTKLFKTSLLENIKYGNPDATMEEVERAVDMAQCREIINKLPLGLNTKIGTEGTYLSGGEQQRIVLARAILKNAPIIVLDEATAFADPENEHLIQQALKELTKGKTVLMIAHRLSSITDADNILVIDKGKIAEQGTHANLLGKQGIYYHMWNEYQQSVRWTIGKEVSND</sequence>
<evidence type="ECO:0000256" key="7">
    <source>
        <dbReference type="ARBA" id="ARBA00023136"/>
    </source>
</evidence>
<protein>
    <submittedName>
        <fullName evidence="11">ABC transporter ATP-binding protein</fullName>
    </submittedName>
</protein>
<reference evidence="11 12" key="1">
    <citation type="journal article" date="2019" name="Nat. Med.">
        <title>A library of human gut bacterial isolates paired with longitudinal multiomics data enables mechanistic microbiome research.</title>
        <authorList>
            <person name="Poyet M."/>
            <person name="Groussin M."/>
            <person name="Gibbons S.M."/>
            <person name="Avila-Pacheco J."/>
            <person name="Jiang X."/>
            <person name="Kearney S.M."/>
            <person name="Perrotta A.R."/>
            <person name="Berdy B."/>
            <person name="Zhao S."/>
            <person name="Lieberman T.D."/>
            <person name="Swanson P.K."/>
            <person name="Smith M."/>
            <person name="Roesemann S."/>
            <person name="Alexander J.E."/>
            <person name="Rich S.A."/>
            <person name="Livny J."/>
            <person name="Vlamakis H."/>
            <person name="Clish C."/>
            <person name="Bullock K."/>
            <person name="Deik A."/>
            <person name="Scott J."/>
            <person name="Pierce K.A."/>
            <person name="Xavier R.J."/>
            <person name="Alm E.J."/>
        </authorList>
    </citation>
    <scope>NUCLEOTIDE SEQUENCE [LARGE SCALE GENOMIC DNA]</scope>
    <source>
        <strain evidence="11 12">BIOML-A160</strain>
    </source>
</reference>
<dbReference type="Pfam" id="PF00664">
    <property type="entry name" value="ABC_membrane"/>
    <property type="match status" value="1"/>
</dbReference>
<dbReference type="PROSITE" id="PS00211">
    <property type="entry name" value="ABC_TRANSPORTER_1"/>
    <property type="match status" value="1"/>
</dbReference>
<dbReference type="PROSITE" id="PS50929">
    <property type="entry name" value="ABC_TM1F"/>
    <property type="match status" value="1"/>
</dbReference>
<proteinExistence type="predicted"/>